<evidence type="ECO:0000313" key="2">
    <source>
        <dbReference type="EMBL" id="UXE62837.1"/>
    </source>
</evidence>
<keyword evidence="1" id="KW-0472">Membrane</keyword>
<gene>
    <name evidence="2" type="ORF">KA717_09080</name>
</gene>
<keyword evidence="1" id="KW-1133">Transmembrane helix</keyword>
<protein>
    <submittedName>
        <fullName evidence="2">Cyanoexosortase B system-associated protein</fullName>
    </submittedName>
</protein>
<reference evidence="2" key="1">
    <citation type="submission" date="2021-04" db="EMBL/GenBank/DDBJ databases">
        <title>Genome sequence of Woronichinia naegeliana from Washington state freshwater lake bloom.</title>
        <authorList>
            <person name="Dreher T.W."/>
        </authorList>
    </citation>
    <scope>NUCLEOTIDE SEQUENCE</scope>
    <source>
        <strain evidence="2">WA131</strain>
    </source>
</reference>
<keyword evidence="1" id="KW-0812">Transmembrane</keyword>
<name>A0A977KZP5_9CYAN</name>
<dbReference type="KEGG" id="wna:KA717_09080"/>
<dbReference type="AlphaFoldDB" id="A0A977KZP5"/>
<dbReference type="EMBL" id="CP073041">
    <property type="protein sequence ID" value="UXE62837.1"/>
    <property type="molecule type" value="Genomic_DNA"/>
</dbReference>
<dbReference type="InterPro" id="IPR030917">
    <property type="entry name" value="Cyanoexo_CrtB_assoc"/>
</dbReference>
<dbReference type="Proteomes" id="UP001065613">
    <property type="component" value="Chromosome"/>
</dbReference>
<dbReference type="NCBIfam" id="TIGR04533">
    <property type="entry name" value="cyanosortB_assc"/>
    <property type="match status" value="1"/>
</dbReference>
<evidence type="ECO:0000256" key="1">
    <source>
        <dbReference type="SAM" id="Phobius"/>
    </source>
</evidence>
<sequence length="231" mass="26998">MANFIRDFQTLKGVKFPLNQRFILFCLTLLVILGALPGYFSGHWPWQDLPPVTEISRLVHLRQTGLSLKEWKTLEQKEVPLGDHRWSVQLLDRSGQDPLILSLMPQTYYREKPEITWITLQRIYQWQIADQRTLIFGQSHVQARFFQAWNHSTWAILEWYAWPGGGSNAAFQWFWRDQLAQLRQQRLPWVAVSVQIPMDAFSDLKEQESLAKSVAESIQSALETQIFSSVP</sequence>
<organism evidence="2">
    <name type="scientific">Woronichinia naegeliana WA131</name>
    <dbReference type="NCBI Taxonomy" id="2824559"/>
    <lineage>
        <taxon>Bacteria</taxon>
        <taxon>Bacillati</taxon>
        <taxon>Cyanobacteriota</taxon>
        <taxon>Cyanophyceae</taxon>
        <taxon>Synechococcales</taxon>
        <taxon>Coelosphaeriaceae</taxon>
        <taxon>Woronichinia</taxon>
    </lineage>
</organism>
<accession>A0A977KZP5</accession>
<feature type="transmembrane region" description="Helical" evidence="1">
    <location>
        <begin position="21"/>
        <end position="40"/>
    </location>
</feature>
<proteinExistence type="predicted"/>